<evidence type="ECO:0000256" key="2">
    <source>
        <dbReference type="ARBA" id="ARBA00022617"/>
    </source>
</evidence>
<protein>
    <submittedName>
        <fullName evidence="9">Cytochrome c556</fullName>
    </submittedName>
</protein>
<dbReference type="InterPro" id="IPR010980">
    <property type="entry name" value="Cyt_c/b562"/>
</dbReference>
<keyword evidence="8" id="KW-0732">Signal</keyword>
<feature type="binding site" description="covalent" evidence="7">
    <location>
        <position position="135"/>
    </location>
    <ligand>
        <name>heme c</name>
        <dbReference type="ChEBI" id="CHEBI:61717"/>
    </ligand>
</feature>
<comment type="caution">
    <text evidence="9">The sequence shown here is derived from an EMBL/GenBank/DDBJ whole genome shotgun (WGS) entry which is preliminary data.</text>
</comment>
<accession>A0A2P8FKV4</accession>
<dbReference type="GO" id="GO:0005506">
    <property type="term" value="F:iron ion binding"/>
    <property type="evidence" value="ECO:0007669"/>
    <property type="project" value="InterPro"/>
</dbReference>
<dbReference type="GO" id="GO:0022900">
    <property type="term" value="P:electron transport chain"/>
    <property type="evidence" value="ECO:0007669"/>
    <property type="project" value="InterPro"/>
</dbReference>
<dbReference type="SUPFAM" id="SSF47175">
    <property type="entry name" value="Cytochromes"/>
    <property type="match status" value="1"/>
</dbReference>
<keyword evidence="1" id="KW-0813">Transport</keyword>
<evidence type="ECO:0000313" key="10">
    <source>
        <dbReference type="Proteomes" id="UP000240418"/>
    </source>
</evidence>
<reference evidence="9 10" key="1">
    <citation type="submission" date="2018-03" db="EMBL/GenBank/DDBJ databases">
        <title>Genomic Encyclopedia of Archaeal and Bacterial Type Strains, Phase II (KMG-II): from individual species to whole genera.</title>
        <authorList>
            <person name="Goeker M."/>
        </authorList>
    </citation>
    <scope>NUCLEOTIDE SEQUENCE [LARGE SCALE GENOMIC DNA]</scope>
    <source>
        <strain evidence="9 10">DSM 100673</strain>
    </source>
</reference>
<comment type="PTM">
    <text evidence="7">Binds 1 heme group per subunit.</text>
</comment>
<feature type="chain" id="PRO_5015188054" evidence="8">
    <location>
        <begin position="22"/>
        <end position="146"/>
    </location>
</feature>
<dbReference type="AlphaFoldDB" id="A0A2P8FKV4"/>
<keyword evidence="2 7" id="KW-0349">Heme</keyword>
<dbReference type="GO" id="GO:0020037">
    <property type="term" value="F:heme binding"/>
    <property type="evidence" value="ECO:0007669"/>
    <property type="project" value="InterPro"/>
</dbReference>
<dbReference type="GO" id="GO:0009055">
    <property type="term" value="F:electron transfer activity"/>
    <property type="evidence" value="ECO:0007669"/>
    <property type="project" value="InterPro"/>
</dbReference>
<sequence>MPRLTHALAFTSFCAATAAFAHNGVKDPDVMARMNAMSAIAKATGTLSDMARGKTPLHQAKARMARDTISLQAAKVPALFENQATDPKSEAAPAIWDDWTDFTAKADQMKKAALALDFTDRAALRVTIRDLGASCSACHKDYRIEK</sequence>
<dbReference type="InterPro" id="IPR012127">
    <property type="entry name" value="Cyt_c_prime"/>
</dbReference>
<dbReference type="OrthoDB" id="7596534at2"/>
<evidence type="ECO:0000256" key="4">
    <source>
        <dbReference type="ARBA" id="ARBA00022982"/>
    </source>
</evidence>
<feature type="signal peptide" evidence="8">
    <location>
        <begin position="1"/>
        <end position="21"/>
    </location>
</feature>
<keyword evidence="4" id="KW-0249">Electron transport</keyword>
<keyword evidence="3 6" id="KW-0479">Metal-binding</keyword>
<dbReference type="Proteomes" id="UP000240418">
    <property type="component" value="Unassembled WGS sequence"/>
</dbReference>
<dbReference type="PIRSF" id="PIRSF000027">
    <property type="entry name" value="Cytc_c_prime"/>
    <property type="match status" value="1"/>
</dbReference>
<feature type="binding site" description="axial binding residue" evidence="6">
    <location>
        <position position="139"/>
    </location>
    <ligand>
        <name>heme c</name>
        <dbReference type="ChEBI" id="CHEBI:61717"/>
    </ligand>
    <ligandPart>
        <name>Fe</name>
        <dbReference type="ChEBI" id="CHEBI:18248"/>
    </ligandPart>
</feature>
<evidence type="ECO:0000256" key="1">
    <source>
        <dbReference type="ARBA" id="ARBA00022448"/>
    </source>
</evidence>
<evidence type="ECO:0000256" key="6">
    <source>
        <dbReference type="PIRSR" id="PIRSR000027-1"/>
    </source>
</evidence>
<dbReference type="Pfam" id="PF01322">
    <property type="entry name" value="Cytochrom_C_2"/>
    <property type="match status" value="1"/>
</dbReference>
<dbReference type="RefSeq" id="WP_106606991.1">
    <property type="nucleotide sequence ID" value="NZ_PYGJ01000001.1"/>
</dbReference>
<evidence type="ECO:0000256" key="7">
    <source>
        <dbReference type="PIRSR" id="PIRSR000027-2"/>
    </source>
</evidence>
<evidence type="ECO:0000313" key="9">
    <source>
        <dbReference type="EMBL" id="PSL22332.1"/>
    </source>
</evidence>
<gene>
    <name evidence="9" type="ORF">CLV88_101759</name>
</gene>
<dbReference type="InterPro" id="IPR002321">
    <property type="entry name" value="Cyt_c_II"/>
</dbReference>
<evidence type="ECO:0000256" key="8">
    <source>
        <dbReference type="SAM" id="SignalP"/>
    </source>
</evidence>
<keyword evidence="5 6" id="KW-0408">Iron</keyword>
<dbReference type="EMBL" id="PYGJ01000001">
    <property type="protein sequence ID" value="PSL22332.1"/>
    <property type="molecule type" value="Genomic_DNA"/>
</dbReference>
<dbReference type="PROSITE" id="PS51009">
    <property type="entry name" value="CYTCII"/>
    <property type="match status" value="1"/>
</dbReference>
<organism evidence="9 10">
    <name type="scientific">Shimia abyssi</name>
    <dbReference type="NCBI Taxonomy" id="1662395"/>
    <lineage>
        <taxon>Bacteria</taxon>
        <taxon>Pseudomonadati</taxon>
        <taxon>Pseudomonadota</taxon>
        <taxon>Alphaproteobacteria</taxon>
        <taxon>Rhodobacterales</taxon>
        <taxon>Roseobacteraceae</taxon>
    </lineage>
</organism>
<evidence type="ECO:0000256" key="3">
    <source>
        <dbReference type="ARBA" id="ARBA00022723"/>
    </source>
</evidence>
<evidence type="ECO:0000256" key="5">
    <source>
        <dbReference type="ARBA" id="ARBA00023004"/>
    </source>
</evidence>
<keyword evidence="10" id="KW-1185">Reference proteome</keyword>
<name>A0A2P8FKV4_9RHOB</name>
<feature type="binding site" description="covalent" evidence="7">
    <location>
        <position position="138"/>
    </location>
    <ligand>
        <name>heme c</name>
        <dbReference type="ChEBI" id="CHEBI:61717"/>
    </ligand>
</feature>
<proteinExistence type="predicted"/>
<dbReference type="GO" id="GO:0042597">
    <property type="term" value="C:periplasmic space"/>
    <property type="evidence" value="ECO:0007669"/>
    <property type="project" value="InterPro"/>
</dbReference>
<dbReference type="Gene3D" id="1.20.120.10">
    <property type="entry name" value="Cytochrome c/b562"/>
    <property type="match status" value="1"/>
</dbReference>